<dbReference type="PROSITE" id="PS00108">
    <property type="entry name" value="PROTEIN_KINASE_ST"/>
    <property type="match status" value="1"/>
</dbReference>
<evidence type="ECO:0000256" key="2">
    <source>
        <dbReference type="ARBA" id="ARBA00022679"/>
    </source>
</evidence>
<dbReference type="SUPFAM" id="SSF56112">
    <property type="entry name" value="Protein kinase-like (PK-like)"/>
    <property type="match status" value="1"/>
</dbReference>
<keyword evidence="1" id="KW-0723">Serine/threonine-protein kinase</keyword>
<organism evidence="8 9">
    <name type="scientific">Cyprinodon variegatus</name>
    <name type="common">Sheepshead minnow</name>
    <dbReference type="NCBI Taxonomy" id="28743"/>
    <lineage>
        <taxon>Eukaryota</taxon>
        <taxon>Metazoa</taxon>
        <taxon>Chordata</taxon>
        <taxon>Craniata</taxon>
        <taxon>Vertebrata</taxon>
        <taxon>Euteleostomi</taxon>
        <taxon>Actinopterygii</taxon>
        <taxon>Neopterygii</taxon>
        <taxon>Teleostei</taxon>
        <taxon>Neoteleostei</taxon>
        <taxon>Acanthomorphata</taxon>
        <taxon>Ovalentaria</taxon>
        <taxon>Atherinomorphae</taxon>
        <taxon>Cyprinodontiformes</taxon>
        <taxon>Cyprinodontidae</taxon>
        <taxon>Cyprinodon</taxon>
    </lineage>
</organism>
<keyword evidence="9" id="KW-1185">Reference proteome</keyword>
<dbReference type="GO" id="GO:0042771">
    <property type="term" value="P:intrinsic apoptotic signaling pathway in response to DNA damage by p53 class mediator"/>
    <property type="evidence" value="ECO:0007669"/>
    <property type="project" value="TreeGrafter"/>
</dbReference>
<reference evidence="8" key="1">
    <citation type="submission" date="2025-08" db="UniProtKB">
        <authorList>
            <consortium name="Ensembl"/>
        </authorList>
    </citation>
    <scope>IDENTIFICATION</scope>
</reference>
<evidence type="ECO:0000259" key="7">
    <source>
        <dbReference type="PROSITE" id="PS50011"/>
    </source>
</evidence>
<protein>
    <recommendedName>
        <fullName evidence="7">Protein kinase domain-containing protein</fullName>
    </recommendedName>
</protein>
<dbReference type="GO" id="GO:0045944">
    <property type="term" value="P:positive regulation of transcription by RNA polymerase II"/>
    <property type="evidence" value="ECO:0007669"/>
    <property type="project" value="TreeGrafter"/>
</dbReference>
<sequence>MTSERLGATNNSKTRETSSSLCPGKMTIQTPFGLITTDCWRFWKKLFSTKDFVFKSKTSNYLFIEAVELGGTAITTKCRNQETGEIVVIKIPIDKDDSQSKAEKEILTKIKELGPDNYNIVKFYEYFNYKTKHCFVFEKLDIDLDSFTETIVGSGLHLSDIRLIAQQVLVALDFLHSNGIVHKDIKDNNMMLVDRSSLKLKVIDMGFSEEIGSMSNICANPLPYMPPEGIMTQTSGDLGAPVGPRDETRRIPPPCGLGIRQPLSQLWVNSLTTL</sequence>
<dbReference type="InterPro" id="IPR000719">
    <property type="entry name" value="Prot_kinase_dom"/>
</dbReference>
<dbReference type="GO" id="GO:0003713">
    <property type="term" value="F:transcription coactivator activity"/>
    <property type="evidence" value="ECO:0007669"/>
    <property type="project" value="TreeGrafter"/>
</dbReference>
<dbReference type="GO" id="GO:0016605">
    <property type="term" value="C:PML body"/>
    <property type="evidence" value="ECO:0007669"/>
    <property type="project" value="TreeGrafter"/>
</dbReference>
<dbReference type="PANTHER" id="PTHR24058">
    <property type="entry name" value="DUAL SPECIFICITY PROTEIN KINASE"/>
    <property type="match status" value="1"/>
</dbReference>
<keyword evidence="2" id="KW-0808">Transferase</keyword>
<evidence type="ECO:0000256" key="6">
    <source>
        <dbReference type="SAM" id="MobiDB-lite"/>
    </source>
</evidence>
<evidence type="ECO:0000256" key="4">
    <source>
        <dbReference type="ARBA" id="ARBA00022777"/>
    </source>
</evidence>
<dbReference type="Gene3D" id="1.10.510.10">
    <property type="entry name" value="Transferase(Phosphotransferase) domain 1"/>
    <property type="match status" value="1"/>
</dbReference>
<evidence type="ECO:0000313" key="8">
    <source>
        <dbReference type="Ensembl" id="ENSCVAP00000031741.1"/>
    </source>
</evidence>
<dbReference type="AlphaFoldDB" id="A0A3Q2EH70"/>
<dbReference type="Pfam" id="PF00069">
    <property type="entry name" value="Pkinase"/>
    <property type="match status" value="1"/>
</dbReference>
<feature type="domain" description="Protein kinase" evidence="7">
    <location>
        <begin position="61"/>
        <end position="274"/>
    </location>
</feature>
<evidence type="ECO:0000256" key="1">
    <source>
        <dbReference type="ARBA" id="ARBA00022527"/>
    </source>
</evidence>
<dbReference type="PROSITE" id="PS50011">
    <property type="entry name" value="PROTEIN_KINASE_DOM"/>
    <property type="match status" value="1"/>
</dbReference>
<dbReference type="InterPro" id="IPR050494">
    <property type="entry name" value="Ser_Thr_dual-spec_kinase"/>
</dbReference>
<dbReference type="GO" id="GO:0003714">
    <property type="term" value="F:transcription corepressor activity"/>
    <property type="evidence" value="ECO:0007669"/>
    <property type="project" value="TreeGrafter"/>
</dbReference>
<proteinExistence type="predicted"/>
<dbReference type="PANTHER" id="PTHR24058:SF53">
    <property type="entry name" value="HOMEODOMAIN-INTERACTING PROTEIN KINASE 2"/>
    <property type="match status" value="1"/>
</dbReference>
<dbReference type="STRING" id="28743.ENSCVAP00000031741"/>
<reference evidence="8" key="2">
    <citation type="submission" date="2025-09" db="UniProtKB">
        <authorList>
            <consortium name="Ensembl"/>
        </authorList>
    </citation>
    <scope>IDENTIFICATION</scope>
</reference>
<dbReference type="SMART" id="SM00220">
    <property type="entry name" value="S_TKc"/>
    <property type="match status" value="1"/>
</dbReference>
<dbReference type="GO" id="GO:0046332">
    <property type="term" value="F:SMAD binding"/>
    <property type="evidence" value="ECO:0007669"/>
    <property type="project" value="TreeGrafter"/>
</dbReference>
<keyword evidence="5" id="KW-0067">ATP-binding</keyword>
<dbReference type="GO" id="GO:0005737">
    <property type="term" value="C:cytoplasm"/>
    <property type="evidence" value="ECO:0007669"/>
    <property type="project" value="TreeGrafter"/>
</dbReference>
<dbReference type="InterPro" id="IPR011009">
    <property type="entry name" value="Kinase-like_dom_sf"/>
</dbReference>
<keyword evidence="3" id="KW-0547">Nucleotide-binding</keyword>
<dbReference type="GeneTree" id="ENSGT01150000288290"/>
<dbReference type="GO" id="GO:0007224">
    <property type="term" value="P:smoothened signaling pathway"/>
    <property type="evidence" value="ECO:0007669"/>
    <property type="project" value="TreeGrafter"/>
</dbReference>
<keyword evidence="4" id="KW-0418">Kinase</keyword>
<accession>A0A3Q2EH70</accession>
<dbReference type="InterPro" id="IPR008271">
    <property type="entry name" value="Ser/Thr_kinase_AS"/>
</dbReference>
<dbReference type="GO" id="GO:0004674">
    <property type="term" value="F:protein serine/threonine kinase activity"/>
    <property type="evidence" value="ECO:0007669"/>
    <property type="project" value="UniProtKB-KW"/>
</dbReference>
<dbReference type="GO" id="GO:0004713">
    <property type="term" value="F:protein tyrosine kinase activity"/>
    <property type="evidence" value="ECO:0007669"/>
    <property type="project" value="TreeGrafter"/>
</dbReference>
<evidence type="ECO:0000256" key="3">
    <source>
        <dbReference type="ARBA" id="ARBA00022741"/>
    </source>
</evidence>
<dbReference type="Proteomes" id="UP000265020">
    <property type="component" value="Unassembled WGS sequence"/>
</dbReference>
<feature type="region of interest" description="Disordered" evidence="6">
    <location>
        <begin position="1"/>
        <end position="21"/>
    </location>
</feature>
<evidence type="ECO:0000313" key="9">
    <source>
        <dbReference type="Proteomes" id="UP000265020"/>
    </source>
</evidence>
<dbReference type="Ensembl" id="ENSCVAT00000026870.1">
    <property type="protein sequence ID" value="ENSCVAP00000031741.1"/>
    <property type="gene ID" value="ENSCVAG00000021224.1"/>
</dbReference>
<name>A0A3Q2EH70_CYPVA</name>
<dbReference type="GO" id="GO:0005524">
    <property type="term" value="F:ATP binding"/>
    <property type="evidence" value="ECO:0007669"/>
    <property type="project" value="UniProtKB-KW"/>
</dbReference>
<evidence type="ECO:0000256" key="5">
    <source>
        <dbReference type="ARBA" id="ARBA00022840"/>
    </source>
</evidence>